<accession>A0A1Y5EF20</accession>
<feature type="domain" description="NADH:flavin oxidoreductase/NADH oxidase N-terminal" evidence="4">
    <location>
        <begin position="7"/>
        <end position="342"/>
    </location>
</feature>
<dbReference type="GO" id="GO:0005829">
    <property type="term" value="C:cytosol"/>
    <property type="evidence" value="ECO:0007669"/>
    <property type="project" value="UniProtKB-ARBA"/>
</dbReference>
<dbReference type="PANTHER" id="PTHR22893:SF135">
    <property type="entry name" value="NAD(P)H:FLAVIN OXIDOREDUCTASE SYE2"/>
    <property type="match status" value="1"/>
</dbReference>
<dbReference type="SUPFAM" id="SSF51395">
    <property type="entry name" value="FMN-linked oxidoreductases"/>
    <property type="match status" value="1"/>
</dbReference>
<proteinExistence type="inferred from homology"/>
<dbReference type="NCBIfam" id="NF007899">
    <property type="entry name" value="PRK10605.1"/>
    <property type="match status" value="1"/>
</dbReference>
<protein>
    <submittedName>
        <fullName evidence="5">Alkene reductase</fullName>
    </submittedName>
</protein>
<comment type="similarity">
    <text evidence="2">Belongs to the NADH:flavin oxidoreductase/NADH oxidase family.</text>
</comment>
<comment type="caution">
    <text evidence="5">The sequence shown here is derived from an EMBL/GenBank/DDBJ whole genome shotgun (WGS) entry which is preliminary data.</text>
</comment>
<dbReference type="GO" id="GO:0016628">
    <property type="term" value="F:oxidoreductase activity, acting on the CH-CH group of donors, NAD or NADP as acceptor"/>
    <property type="evidence" value="ECO:0007669"/>
    <property type="project" value="UniProtKB-ARBA"/>
</dbReference>
<evidence type="ECO:0000259" key="4">
    <source>
        <dbReference type="Pfam" id="PF00724"/>
    </source>
</evidence>
<evidence type="ECO:0000313" key="5">
    <source>
        <dbReference type="EMBL" id="OUR81328.1"/>
    </source>
</evidence>
<keyword evidence="3" id="KW-0560">Oxidoreductase</keyword>
<dbReference type="PANTHER" id="PTHR22893">
    <property type="entry name" value="NADH OXIDOREDUCTASE-RELATED"/>
    <property type="match status" value="1"/>
</dbReference>
<dbReference type="EMBL" id="MAAF01000047">
    <property type="protein sequence ID" value="OUR81328.1"/>
    <property type="molecule type" value="Genomic_DNA"/>
</dbReference>
<evidence type="ECO:0000256" key="2">
    <source>
        <dbReference type="ARBA" id="ARBA00005979"/>
    </source>
</evidence>
<dbReference type="Proteomes" id="UP000243053">
    <property type="component" value="Unassembled WGS sequence"/>
</dbReference>
<evidence type="ECO:0000313" key="6">
    <source>
        <dbReference type="Proteomes" id="UP000243053"/>
    </source>
</evidence>
<name>A0A1Y5EF20_COLPS</name>
<dbReference type="InterPro" id="IPR013785">
    <property type="entry name" value="Aldolase_TIM"/>
</dbReference>
<gene>
    <name evidence="5" type="ORF">A9Q75_07760</name>
</gene>
<dbReference type="Gene3D" id="3.20.20.70">
    <property type="entry name" value="Aldolase class I"/>
    <property type="match status" value="1"/>
</dbReference>
<evidence type="ECO:0000256" key="1">
    <source>
        <dbReference type="ARBA" id="ARBA00001917"/>
    </source>
</evidence>
<organism evidence="5 6">
    <name type="scientific">Colwellia psychrerythraea</name>
    <name type="common">Vibrio psychroerythus</name>
    <dbReference type="NCBI Taxonomy" id="28229"/>
    <lineage>
        <taxon>Bacteria</taxon>
        <taxon>Pseudomonadati</taxon>
        <taxon>Pseudomonadota</taxon>
        <taxon>Gammaproteobacteria</taxon>
        <taxon>Alteromonadales</taxon>
        <taxon>Colwelliaceae</taxon>
        <taxon>Colwellia</taxon>
    </lineage>
</organism>
<dbReference type="CDD" id="cd02933">
    <property type="entry name" value="OYE_like_FMN"/>
    <property type="match status" value="1"/>
</dbReference>
<comment type="cofactor">
    <cofactor evidence="1">
        <name>FMN</name>
        <dbReference type="ChEBI" id="CHEBI:58210"/>
    </cofactor>
</comment>
<dbReference type="GO" id="GO:0010181">
    <property type="term" value="F:FMN binding"/>
    <property type="evidence" value="ECO:0007669"/>
    <property type="project" value="InterPro"/>
</dbReference>
<dbReference type="Pfam" id="PF00724">
    <property type="entry name" value="Oxidored_FMN"/>
    <property type="match status" value="1"/>
</dbReference>
<dbReference type="InterPro" id="IPR001155">
    <property type="entry name" value="OxRdtase_FMN_N"/>
</dbReference>
<dbReference type="FunFam" id="3.20.20.70:FF:000059">
    <property type="entry name" value="N-ethylmaleimide reductase, FMN-linked"/>
    <property type="match status" value="1"/>
</dbReference>
<dbReference type="AlphaFoldDB" id="A0A1Y5EF20"/>
<reference evidence="6" key="1">
    <citation type="journal article" date="2017" name="Proc. Natl. Acad. Sci. U.S.A.">
        <title>Simulation of Deepwater Horizon oil plume reveals substrate specialization within a complex community of hydrocarbon degraders.</title>
        <authorList>
            <person name="Hu P."/>
            <person name="Dubinsky E.A."/>
            <person name="Probst A.J."/>
            <person name="Wang J."/>
            <person name="Sieber C.M.K."/>
            <person name="Tom L.M."/>
            <person name="Gardinali P."/>
            <person name="Banfield J.F."/>
            <person name="Atlas R.M."/>
            <person name="Andersen G.L."/>
        </authorList>
    </citation>
    <scope>NUCLEOTIDE SEQUENCE [LARGE SCALE GENOMIC DNA]</scope>
</reference>
<sequence length="388" mass="42555">MKNSIIFNAKTLGNFEASNRIVLAPMTRSRTAQPNDIPTDLMAEYYAQRASAGFIITEATQISSQGKGYSFTPGMFTAEQVAGWGKVTQAVHRAGGRIVSQLWHVGRMSHASFHADGLPVAPSAIAPDAQVWVVGEDGVGRMVDCPIPRELSQQDIKGIIQDYRRAARNAIKAGFDGIEIHGGNGYLIDQFLRRSSNKRDDEYGGSITNRLRFVMEVIEEVSDEVGANKVGIRLAPFITQRGMHDIEAIDAILLASKKFNDLGLAYIHLSEADWDDAPVVSDEFRHALRVNFNGSIIVAGNYTAKTGAKLIDSGLVDFIAFGRKFLANPDLPYRFKHDLPLNEITDPSTLFGGNARGYTDYPNYSDQISVEENNYCTKNTSGNIAIST</sequence>
<dbReference type="InterPro" id="IPR045247">
    <property type="entry name" value="Oye-like"/>
</dbReference>
<evidence type="ECO:0000256" key="3">
    <source>
        <dbReference type="ARBA" id="ARBA00023002"/>
    </source>
</evidence>